<comment type="caution">
    <text evidence="10">The sequence shown here is derived from an EMBL/GenBank/DDBJ whole genome shotgun (WGS) entry which is preliminary data.</text>
</comment>
<feature type="transmembrane region" description="Helical" evidence="7">
    <location>
        <begin position="175"/>
        <end position="198"/>
    </location>
</feature>
<organism evidence="10 11">
    <name type="scientific">Plantactinospora alkalitolerans</name>
    <dbReference type="NCBI Taxonomy" id="2789879"/>
    <lineage>
        <taxon>Bacteria</taxon>
        <taxon>Bacillati</taxon>
        <taxon>Actinomycetota</taxon>
        <taxon>Actinomycetes</taxon>
        <taxon>Micromonosporales</taxon>
        <taxon>Micromonosporaceae</taxon>
        <taxon>Plantactinospora</taxon>
    </lineage>
</organism>
<feature type="compositionally biased region" description="Low complexity" evidence="8">
    <location>
        <begin position="1"/>
        <end position="13"/>
    </location>
</feature>
<evidence type="ECO:0000256" key="6">
    <source>
        <dbReference type="ARBA" id="ARBA00023136"/>
    </source>
</evidence>
<dbReference type="InterPro" id="IPR035906">
    <property type="entry name" value="MetI-like_sf"/>
</dbReference>
<keyword evidence="2 7" id="KW-0813">Transport</keyword>
<protein>
    <submittedName>
        <fullName evidence="10">Carbohydrate ABC transporter permease</fullName>
    </submittedName>
</protein>
<feature type="transmembrane region" description="Helical" evidence="7">
    <location>
        <begin position="219"/>
        <end position="240"/>
    </location>
</feature>
<accession>A0ABS0GV17</accession>
<gene>
    <name evidence="10" type="ORF">I0C86_12880</name>
</gene>
<proteinExistence type="inferred from homology"/>
<keyword evidence="3" id="KW-1003">Cell membrane</keyword>
<keyword evidence="5 7" id="KW-1133">Transmembrane helix</keyword>
<dbReference type="RefSeq" id="WP_196201471.1">
    <property type="nucleotide sequence ID" value="NZ_JADPUN010000137.1"/>
</dbReference>
<dbReference type="EMBL" id="JADPUN010000137">
    <property type="protein sequence ID" value="MBF9129848.1"/>
    <property type="molecule type" value="Genomic_DNA"/>
</dbReference>
<feature type="transmembrane region" description="Helical" evidence="7">
    <location>
        <begin position="274"/>
        <end position="297"/>
    </location>
</feature>
<keyword evidence="11" id="KW-1185">Reference proteome</keyword>
<dbReference type="Pfam" id="PF00528">
    <property type="entry name" value="BPD_transp_1"/>
    <property type="match status" value="1"/>
</dbReference>
<feature type="domain" description="ABC transmembrane type-1" evidence="9">
    <location>
        <begin position="104"/>
        <end position="297"/>
    </location>
</feature>
<dbReference type="SUPFAM" id="SSF161098">
    <property type="entry name" value="MetI-like"/>
    <property type="match status" value="1"/>
</dbReference>
<sequence>MATGSAGSTATGSVPTTRATANERPDRPDRRGRPDRPGRAQLVPTAVLLIGALYCLLPVAWVLVASTKSGSTLFTSFTFAPSTSLVGNLTDLSTYGDGIFWRWMLNTALYAGVGAVLSAAVSGLSGYTLAKYRFAGRSVLFNVLLAGVLVPGIVLAVPQYLLLAKVGLTDTYWSVLLPSIVSPYGIYLARIYAAAAVPDSVIEAARVDGASEFGIFRRVAAPMMVPGLITVFLFQFVAIWNNFLLPFIMLADDDRFPVTVGLFTLLNQGSAQPALYRLVITGALLSIIPLVALFLSLQRYWRVDLISGSVKA</sequence>
<evidence type="ECO:0000256" key="2">
    <source>
        <dbReference type="ARBA" id="ARBA00022448"/>
    </source>
</evidence>
<evidence type="ECO:0000256" key="1">
    <source>
        <dbReference type="ARBA" id="ARBA00004651"/>
    </source>
</evidence>
<evidence type="ECO:0000256" key="4">
    <source>
        <dbReference type="ARBA" id="ARBA00022692"/>
    </source>
</evidence>
<comment type="subcellular location">
    <subcellularLocation>
        <location evidence="1 7">Cell membrane</location>
        <topology evidence="1 7">Multi-pass membrane protein</topology>
    </subcellularLocation>
</comment>
<feature type="transmembrane region" description="Helical" evidence="7">
    <location>
        <begin position="108"/>
        <end position="127"/>
    </location>
</feature>
<reference evidence="10 11" key="1">
    <citation type="submission" date="2020-11" db="EMBL/GenBank/DDBJ databases">
        <title>A novel isolate from a Black sea contaminated sediment with potential to produce alkanes: Plantactinospora alkalitolerans sp. nov.</title>
        <authorList>
            <person name="Carro L."/>
            <person name="Veyisoglu A."/>
            <person name="Guven K."/>
            <person name="Schumann P."/>
            <person name="Klenk H.-P."/>
            <person name="Sahin N."/>
        </authorList>
    </citation>
    <scope>NUCLEOTIDE SEQUENCE [LARGE SCALE GENOMIC DNA]</scope>
    <source>
        <strain evidence="10 11">S1510</strain>
    </source>
</reference>
<feature type="transmembrane region" description="Helical" evidence="7">
    <location>
        <begin position="139"/>
        <end position="163"/>
    </location>
</feature>
<evidence type="ECO:0000313" key="11">
    <source>
        <dbReference type="Proteomes" id="UP000638560"/>
    </source>
</evidence>
<feature type="transmembrane region" description="Helical" evidence="7">
    <location>
        <begin position="40"/>
        <end position="64"/>
    </location>
</feature>
<dbReference type="Gene3D" id="1.10.3720.10">
    <property type="entry name" value="MetI-like"/>
    <property type="match status" value="1"/>
</dbReference>
<dbReference type="InterPro" id="IPR000515">
    <property type="entry name" value="MetI-like"/>
</dbReference>
<evidence type="ECO:0000313" key="10">
    <source>
        <dbReference type="EMBL" id="MBF9129848.1"/>
    </source>
</evidence>
<feature type="region of interest" description="Disordered" evidence="8">
    <location>
        <begin position="1"/>
        <end position="39"/>
    </location>
</feature>
<evidence type="ECO:0000259" key="9">
    <source>
        <dbReference type="PROSITE" id="PS50928"/>
    </source>
</evidence>
<dbReference type="Proteomes" id="UP000638560">
    <property type="component" value="Unassembled WGS sequence"/>
</dbReference>
<dbReference type="PANTHER" id="PTHR43744:SF12">
    <property type="entry name" value="ABC TRANSPORTER PERMEASE PROTEIN MG189-RELATED"/>
    <property type="match status" value="1"/>
</dbReference>
<keyword evidence="4 7" id="KW-0812">Transmembrane</keyword>
<dbReference type="PROSITE" id="PS50928">
    <property type="entry name" value="ABC_TM1"/>
    <property type="match status" value="1"/>
</dbReference>
<comment type="similarity">
    <text evidence="7">Belongs to the binding-protein-dependent transport system permease family.</text>
</comment>
<feature type="compositionally biased region" description="Basic and acidic residues" evidence="8">
    <location>
        <begin position="21"/>
        <end position="38"/>
    </location>
</feature>
<evidence type="ECO:0000256" key="3">
    <source>
        <dbReference type="ARBA" id="ARBA00022475"/>
    </source>
</evidence>
<dbReference type="CDD" id="cd06261">
    <property type="entry name" value="TM_PBP2"/>
    <property type="match status" value="1"/>
</dbReference>
<keyword evidence="6 7" id="KW-0472">Membrane</keyword>
<dbReference type="PANTHER" id="PTHR43744">
    <property type="entry name" value="ABC TRANSPORTER PERMEASE PROTEIN MG189-RELATED-RELATED"/>
    <property type="match status" value="1"/>
</dbReference>
<evidence type="ECO:0000256" key="5">
    <source>
        <dbReference type="ARBA" id="ARBA00022989"/>
    </source>
</evidence>
<evidence type="ECO:0000256" key="8">
    <source>
        <dbReference type="SAM" id="MobiDB-lite"/>
    </source>
</evidence>
<name>A0ABS0GV17_9ACTN</name>
<evidence type="ECO:0000256" key="7">
    <source>
        <dbReference type="RuleBase" id="RU363032"/>
    </source>
</evidence>